<dbReference type="PROSITE" id="PS50089">
    <property type="entry name" value="ZF_RING_2"/>
    <property type="match status" value="1"/>
</dbReference>
<evidence type="ECO:0000256" key="2">
    <source>
        <dbReference type="ARBA" id="ARBA00004906"/>
    </source>
</evidence>
<dbReference type="PANTHER" id="PTHR45877">
    <property type="entry name" value="E3 UBIQUITIN-PROTEIN LIGASE SIAH2"/>
    <property type="match status" value="1"/>
</dbReference>
<keyword evidence="9" id="KW-0862">Zinc</keyword>
<evidence type="ECO:0000259" key="12">
    <source>
        <dbReference type="PROSITE" id="PS50089"/>
    </source>
</evidence>
<dbReference type="PANTHER" id="PTHR45877:SF2">
    <property type="entry name" value="E3 UBIQUITIN-PROTEIN LIGASE SINA-RELATED"/>
    <property type="match status" value="1"/>
</dbReference>
<dbReference type="Pfam" id="PF21362">
    <property type="entry name" value="Sina_RING"/>
    <property type="match status" value="1"/>
</dbReference>
<feature type="compositionally biased region" description="Low complexity" evidence="11">
    <location>
        <begin position="97"/>
        <end position="123"/>
    </location>
</feature>
<feature type="compositionally biased region" description="Polar residues" evidence="11">
    <location>
        <begin position="124"/>
        <end position="150"/>
    </location>
</feature>
<feature type="region of interest" description="Disordered" evidence="11">
    <location>
        <begin position="183"/>
        <end position="204"/>
    </location>
</feature>
<keyword evidence="7 10" id="KW-0863">Zinc-finger</keyword>
<evidence type="ECO:0000313" key="14">
    <source>
        <dbReference type="EMBL" id="KAK4009065.1"/>
    </source>
</evidence>
<evidence type="ECO:0000256" key="11">
    <source>
        <dbReference type="SAM" id="MobiDB-lite"/>
    </source>
</evidence>
<dbReference type="InterPro" id="IPR001841">
    <property type="entry name" value="Znf_RING"/>
</dbReference>
<dbReference type="EC" id="2.3.2.27" evidence="4"/>
<dbReference type="SUPFAM" id="SSF57850">
    <property type="entry name" value="RING/U-box"/>
    <property type="match status" value="1"/>
</dbReference>
<comment type="pathway">
    <text evidence="2">Protein modification; protein ubiquitination.</text>
</comment>
<evidence type="ECO:0000256" key="4">
    <source>
        <dbReference type="ARBA" id="ARBA00012483"/>
    </source>
</evidence>
<keyword evidence="15" id="KW-1185">Reference proteome</keyword>
<keyword evidence="8" id="KW-0833">Ubl conjugation pathway</keyword>
<feature type="region of interest" description="Disordered" evidence="11">
    <location>
        <begin position="80"/>
        <end position="155"/>
    </location>
</feature>
<evidence type="ECO:0000256" key="8">
    <source>
        <dbReference type="ARBA" id="ARBA00022786"/>
    </source>
</evidence>
<proteinExistence type="inferred from homology"/>
<keyword evidence="5" id="KW-0808">Transferase</keyword>
<evidence type="ECO:0000256" key="5">
    <source>
        <dbReference type="ARBA" id="ARBA00022679"/>
    </source>
</evidence>
<dbReference type="Pfam" id="PF21361">
    <property type="entry name" value="Sina_ZnF"/>
    <property type="match status" value="1"/>
</dbReference>
<dbReference type="InterPro" id="IPR013010">
    <property type="entry name" value="Znf_SIAH"/>
</dbReference>
<dbReference type="CDD" id="cd16571">
    <property type="entry name" value="RING-HC_SIAHs"/>
    <property type="match status" value="1"/>
</dbReference>
<evidence type="ECO:0000256" key="9">
    <source>
        <dbReference type="ARBA" id="ARBA00022833"/>
    </source>
</evidence>
<evidence type="ECO:0000256" key="3">
    <source>
        <dbReference type="ARBA" id="ARBA00009119"/>
    </source>
</evidence>
<evidence type="ECO:0000256" key="7">
    <source>
        <dbReference type="ARBA" id="ARBA00022771"/>
    </source>
</evidence>
<protein>
    <recommendedName>
        <fullName evidence="4">RING-type E3 ubiquitin transferase</fullName>
        <ecNumber evidence="4">2.3.2.27</ecNumber>
    </recommendedName>
</protein>
<accession>A0ABQ9Z841</accession>
<keyword evidence="6" id="KW-0479">Metal-binding</keyword>
<dbReference type="Proteomes" id="UP001234178">
    <property type="component" value="Unassembled WGS sequence"/>
</dbReference>
<evidence type="ECO:0000256" key="10">
    <source>
        <dbReference type="PROSITE-ProRule" id="PRU00455"/>
    </source>
</evidence>
<comment type="catalytic activity">
    <reaction evidence="1">
        <text>S-ubiquitinyl-[E2 ubiquitin-conjugating enzyme]-L-cysteine + [acceptor protein]-L-lysine = [E2 ubiquitin-conjugating enzyme]-L-cysteine + N(6)-ubiquitinyl-[acceptor protein]-L-lysine.</text>
        <dbReference type="EC" id="2.3.2.27"/>
    </reaction>
</comment>
<feature type="region of interest" description="Disordered" evidence="11">
    <location>
        <begin position="1"/>
        <end position="32"/>
    </location>
</feature>
<comment type="caution">
    <text evidence="14">The sequence shown here is derived from an EMBL/GenBank/DDBJ whole genome shotgun (WGS) entry which is preliminary data.</text>
</comment>
<dbReference type="SUPFAM" id="SSF49599">
    <property type="entry name" value="TRAF domain-like"/>
    <property type="match status" value="1"/>
</dbReference>
<dbReference type="EMBL" id="JAOYFB010000002">
    <property type="protein sequence ID" value="KAK4009065.1"/>
    <property type="molecule type" value="Genomic_DNA"/>
</dbReference>
<dbReference type="Gene3D" id="3.30.40.10">
    <property type="entry name" value="Zinc/RING finger domain, C3HC4 (zinc finger)"/>
    <property type="match status" value="2"/>
</dbReference>
<dbReference type="InterPro" id="IPR049548">
    <property type="entry name" value="Sina-like_RING"/>
</dbReference>
<evidence type="ECO:0000313" key="15">
    <source>
        <dbReference type="Proteomes" id="UP001234178"/>
    </source>
</evidence>
<sequence>MKRYSDNFSPGRWKRICPPAQDSDSDSSSDSDSPIDIYRRLFGYGAPNCTHCGYPNLVCSCSLRQKLTTSSRQSMILLDPVDSIERVEGPPGGTGTSHASASSSNGNSNSSSSSSSYQPSLSSGITTTGHSDTSNERSSVSFRASTSIQQFRVRPAPRSTVNYNRHELGLFSDEDDTINLFEPPKLQDFSHGNRPRESSESSIEVIASPATVDATTSSAATVDATTSSAATVVATTSSAATVVATTTSSAERETNKELDEFNARLLSLIECPVCLEPISPPVHQCRRGHLVCGKCKSQLNQCPTCRDRMSEMRNFAVERMAELLKYPCRNAGLGCPVAILFSGKIAHELACPFRHYNCLFRTCSWTGFQQEMVPHLRSTHSLRFLEGSRQEIDVELNSPTLFYTDWALSCFGRIFRLNVFQHIPNSMFYVSAYLVGSRGRSDEVAGRSESDFTYTVTVNGSLGRRASYTRQTHAESTRTSQLCHSEDCFSIRGDKLVHFTRDRGSKLRLHVELQQLETTSLTFQDN</sequence>
<comment type="similarity">
    <text evidence="3">Belongs to the SINA (Seven in absentia) family.</text>
</comment>
<reference evidence="14 15" key="1">
    <citation type="journal article" date="2023" name="Nucleic Acids Res.">
        <title>The hologenome of Daphnia magna reveals possible DNA methylation and microbiome-mediated evolution of the host genome.</title>
        <authorList>
            <person name="Chaturvedi A."/>
            <person name="Li X."/>
            <person name="Dhandapani V."/>
            <person name="Marshall H."/>
            <person name="Kissane S."/>
            <person name="Cuenca-Cambronero M."/>
            <person name="Asole G."/>
            <person name="Calvet F."/>
            <person name="Ruiz-Romero M."/>
            <person name="Marangio P."/>
            <person name="Guigo R."/>
            <person name="Rago D."/>
            <person name="Mirbahai L."/>
            <person name="Eastwood N."/>
            <person name="Colbourne J.K."/>
            <person name="Zhou J."/>
            <person name="Mallon E."/>
            <person name="Orsini L."/>
        </authorList>
    </citation>
    <scope>NUCLEOTIDE SEQUENCE [LARGE SCALE GENOMIC DNA]</scope>
    <source>
        <strain evidence="14">LRV0_1</strain>
    </source>
</reference>
<dbReference type="InterPro" id="IPR004162">
    <property type="entry name" value="SINA-like_animal"/>
</dbReference>
<name>A0ABQ9Z841_9CRUS</name>
<dbReference type="PROSITE" id="PS51081">
    <property type="entry name" value="ZF_SIAH"/>
    <property type="match status" value="1"/>
</dbReference>
<feature type="domain" description="SIAH-type" evidence="13">
    <location>
        <begin position="323"/>
        <end position="381"/>
    </location>
</feature>
<evidence type="ECO:0000259" key="13">
    <source>
        <dbReference type="PROSITE" id="PS51081"/>
    </source>
</evidence>
<dbReference type="InterPro" id="IPR013083">
    <property type="entry name" value="Znf_RING/FYVE/PHD"/>
</dbReference>
<organism evidence="14 15">
    <name type="scientific">Daphnia magna</name>
    <dbReference type="NCBI Taxonomy" id="35525"/>
    <lineage>
        <taxon>Eukaryota</taxon>
        <taxon>Metazoa</taxon>
        <taxon>Ecdysozoa</taxon>
        <taxon>Arthropoda</taxon>
        <taxon>Crustacea</taxon>
        <taxon>Branchiopoda</taxon>
        <taxon>Diplostraca</taxon>
        <taxon>Cladocera</taxon>
        <taxon>Anomopoda</taxon>
        <taxon>Daphniidae</taxon>
        <taxon>Daphnia</taxon>
    </lineage>
</organism>
<feature type="domain" description="RING-type" evidence="12">
    <location>
        <begin position="271"/>
        <end position="306"/>
    </location>
</feature>
<evidence type="ECO:0000256" key="1">
    <source>
        <dbReference type="ARBA" id="ARBA00000900"/>
    </source>
</evidence>
<evidence type="ECO:0000256" key="6">
    <source>
        <dbReference type="ARBA" id="ARBA00022723"/>
    </source>
</evidence>
<gene>
    <name evidence="14" type="ORF">OUZ56_014205</name>
</gene>